<sequence length="412" mass="47956">MIQYLFSVLIAYATYKIYKYTRCPDEIKHLPSLPLWSFFTLSLSNESLPEKMKKEFQPMFDKYGVVRAFTHFGWSVFIADPKLCKEACAKNDIFIKQDFKKAPASENFLKFFGPSQVLRNNGTEWKRHRKVINPIFNQTWNTELFGECARDVINDWEKHAGGEIKNDFGCFGKAIFDINFKAVEDKSSRLYHLYNDIIEKVLGQAIYNIAPFMEYMPFFIRTKLRKQLNEYHKFIEEMMEMKKKQYHEGTEKSKDLITAFIESNEKEGELKLTNEEIRDNITIFILAGHDTTSNTLSSTLYYLARYPEIQDKLRKEVLEALGHPTELVTPTIDQLKHIPYMDLITKESMRIMTTVASLQRSTAQTHTLSNGITIPKGTAVFLHLWGLHHSSAFSKPDEFNPERFSDAHGEES</sequence>
<dbReference type="GO" id="GO:0016705">
    <property type="term" value="F:oxidoreductase activity, acting on paired donors, with incorporation or reduction of molecular oxygen"/>
    <property type="evidence" value="ECO:0007669"/>
    <property type="project" value="InterPro"/>
</dbReference>
<dbReference type="InterPro" id="IPR050196">
    <property type="entry name" value="Cytochrome_P450_Monoox"/>
</dbReference>
<evidence type="ECO:0000256" key="2">
    <source>
        <dbReference type="ARBA" id="ARBA00022617"/>
    </source>
</evidence>
<dbReference type="OMA" id="ACAKNDI"/>
<evidence type="ECO:0000256" key="4">
    <source>
        <dbReference type="ARBA" id="ARBA00023002"/>
    </source>
</evidence>
<keyword evidence="6" id="KW-0503">Monooxygenase</keyword>
<evidence type="ECO:0000313" key="7">
    <source>
        <dbReference type="EMBL" id="KXN65536.1"/>
    </source>
</evidence>
<comment type="similarity">
    <text evidence="1">Belongs to the cytochrome P450 family.</text>
</comment>
<dbReference type="PANTHER" id="PTHR24291:SF50">
    <property type="entry name" value="BIFUNCTIONAL ALBAFLAVENONE MONOOXYGENASE_TERPENE SYNTHASE"/>
    <property type="match status" value="1"/>
</dbReference>
<dbReference type="Proteomes" id="UP000070444">
    <property type="component" value="Unassembled WGS sequence"/>
</dbReference>
<dbReference type="InterPro" id="IPR001128">
    <property type="entry name" value="Cyt_P450"/>
</dbReference>
<protein>
    <submittedName>
        <fullName evidence="7">Cytochrome P450</fullName>
    </submittedName>
</protein>
<evidence type="ECO:0000256" key="1">
    <source>
        <dbReference type="ARBA" id="ARBA00010617"/>
    </source>
</evidence>
<dbReference type="GO" id="GO:0004497">
    <property type="term" value="F:monooxygenase activity"/>
    <property type="evidence" value="ECO:0007669"/>
    <property type="project" value="UniProtKB-KW"/>
</dbReference>
<keyword evidence="3" id="KW-0479">Metal-binding</keyword>
<organism evidence="7 8">
    <name type="scientific">Conidiobolus coronatus (strain ATCC 28846 / CBS 209.66 / NRRL 28638)</name>
    <name type="common">Delacroixia coronata</name>
    <dbReference type="NCBI Taxonomy" id="796925"/>
    <lineage>
        <taxon>Eukaryota</taxon>
        <taxon>Fungi</taxon>
        <taxon>Fungi incertae sedis</taxon>
        <taxon>Zoopagomycota</taxon>
        <taxon>Entomophthoromycotina</taxon>
        <taxon>Entomophthoromycetes</taxon>
        <taxon>Entomophthorales</taxon>
        <taxon>Ancylistaceae</taxon>
        <taxon>Conidiobolus</taxon>
    </lineage>
</organism>
<dbReference type="EMBL" id="KQ964862">
    <property type="protein sequence ID" value="KXN65536.1"/>
    <property type="molecule type" value="Genomic_DNA"/>
</dbReference>
<keyword evidence="8" id="KW-1185">Reference proteome</keyword>
<feature type="non-terminal residue" evidence="7">
    <location>
        <position position="412"/>
    </location>
</feature>
<dbReference type="InterPro" id="IPR002401">
    <property type="entry name" value="Cyt_P450_E_grp-I"/>
</dbReference>
<dbReference type="PRINTS" id="PR00463">
    <property type="entry name" value="EP450I"/>
</dbReference>
<name>A0A137NS25_CONC2</name>
<dbReference type="Gene3D" id="1.10.630.10">
    <property type="entry name" value="Cytochrome P450"/>
    <property type="match status" value="1"/>
</dbReference>
<evidence type="ECO:0000256" key="5">
    <source>
        <dbReference type="ARBA" id="ARBA00023004"/>
    </source>
</evidence>
<dbReference type="AlphaFoldDB" id="A0A137NS25"/>
<accession>A0A137NS25</accession>
<dbReference type="OrthoDB" id="1470350at2759"/>
<evidence type="ECO:0000256" key="3">
    <source>
        <dbReference type="ARBA" id="ARBA00022723"/>
    </source>
</evidence>
<keyword evidence="4" id="KW-0560">Oxidoreductase</keyword>
<dbReference type="InterPro" id="IPR036396">
    <property type="entry name" value="Cyt_P450_sf"/>
</dbReference>
<dbReference type="SUPFAM" id="SSF48264">
    <property type="entry name" value="Cytochrome P450"/>
    <property type="match status" value="1"/>
</dbReference>
<dbReference type="Pfam" id="PF00067">
    <property type="entry name" value="p450"/>
    <property type="match status" value="1"/>
</dbReference>
<reference evidence="7 8" key="1">
    <citation type="journal article" date="2015" name="Genome Biol. Evol.">
        <title>Phylogenomic analyses indicate that early fungi evolved digesting cell walls of algal ancestors of land plants.</title>
        <authorList>
            <person name="Chang Y."/>
            <person name="Wang S."/>
            <person name="Sekimoto S."/>
            <person name="Aerts A.L."/>
            <person name="Choi C."/>
            <person name="Clum A."/>
            <person name="LaButti K.M."/>
            <person name="Lindquist E.A."/>
            <person name="Yee Ngan C."/>
            <person name="Ohm R.A."/>
            <person name="Salamov A.A."/>
            <person name="Grigoriev I.V."/>
            <person name="Spatafora J.W."/>
            <person name="Berbee M.L."/>
        </authorList>
    </citation>
    <scope>NUCLEOTIDE SEQUENCE [LARGE SCALE GENOMIC DNA]</scope>
    <source>
        <strain evidence="7 8">NRRL 28638</strain>
    </source>
</reference>
<gene>
    <name evidence="7" type="ORF">CONCODRAFT_12851</name>
</gene>
<dbReference type="PANTHER" id="PTHR24291">
    <property type="entry name" value="CYTOCHROME P450 FAMILY 4"/>
    <property type="match status" value="1"/>
</dbReference>
<proteinExistence type="inferred from homology"/>
<dbReference type="GO" id="GO:0020037">
    <property type="term" value="F:heme binding"/>
    <property type="evidence" value="ECO:0007669"/>
    <property type="project" value="InterPro"/>
</dbReference>
<keyword evidence="2" id="KW-0349">Heme</keyword>
<evidence type="ECO:0000313" key="8">
    <source>
        <dbReference type="Proteomes" id="UP000070444"/>
    </source>
</evidence>
<evidence type="ECO:0000256" key="6">
    <source>
        <dbReference type="ARBA" id="ARBA00023033"/>
    </source>
</evidence>
<dbReference type="GO" id="GO:0005506">
    <property type="term" value="F:iron ion binding"/>
    <property type="evidence" value="ECO:0007669"/>
    <property type="project" value="InterPro"/>
</dbReference>
<keyword evidence="5" id="KW-0408">Iron</keyword>
<dbReference type="STRING" id="796925.A0A137NS25"/>